<dbReference type="RefSeq" id="WP_144973775.1">
    <property type="nucleotide sequence ID" value="NZ_CP036289.1"/>
</dbReference>
<gene>
    <name evidence="1" type="ORF">Pan97_30390</name>
</gene>
<proteinExistence type="predicted"/>
<evidence type="ECO:0000313" key="1">
    <source>
        <dbReference type="EMBL" id="QDU75994.1"/>
    </source>
</evidence>
<dbReference type="Proteomes" id="UP000318626">
    <property type="component" value="Chromosome"/>
</dbReference>
<sequence>MKASPLVQQIIKTPQLLHQHAALMEKLPPGKSIELVPQLVQAFHEHKLWPKDAACIIAVCRPTDEQLLDLLKDDGERCQKLGLHILARLIGNEDFKQRPHHALAHEALRLLQTEAVRPKRKQLKPLKDWAEAHVTEIDRISPP</sequence>
<name>A0A518C9X6_9BACT</name>
<dbReference type="OrthoDB" id="9690816at2"/>
<keyword evidence="2" id="KW-1185">Reference proteome</keyword>
<reference evidence="2" key="1">
    <citation type="submission" date="2019-02" db="EMBL/GenBank/DDBJ databases">
        <title>Deep-cultivation of Planctomycetes and their phenomic and genomic characterization uncovers novel biology.</title>
        <authorList>
            <person name="Wiegand S."/>
            <person name="Jogler M."/>
            <person name="Boedeker C."/>
            <person name="Pinto D."/>
            <person name="Vollmers J."/>
            <person name="Rivas-Marin E."/>
            <person name="Kohn T."/>
            <person name="Peeters S.H."/>
            <person name="Heuer A."/>
            <person name="Rast P."/>
            <person name="Oberbeckmann S."/>
            <person name="Bunk B."/>
            <person name="Jeske O."/>
            <person name="Meyerdierks A."/>
            <person name="Storesund J.E."/>
            <person name="Kallscheuer N."/>
            <person name="Luecker S."/>
            <person name="Lage O.M."/>
            <person name="Pohl T."/>
            <person name="Merkel B.J."/>
            <person name="Hornburger P."/>
            <person name="Mueller R.-W."/>
            <person name="Bruemmer F."/>
            <person name="Labrenz M."/>
            <person name="Spormann A.M."/>
            <person name="Op den Camp H."/>
            <person name="Overmann J."/>
            <person name="Amann R."/>
            <person name="Jetten M.S.M."/>
            <person name="Mascher T."/>
            <person name="Medema M.H."/>
            <person name="Devos D.P."/>
            <person name="Kaster A.-K."/>
            <person name="Ovreas L."/>
            <person name="Rohde M."/>
            <person name="Galperin M.Y."/>
            <person name="Jogler C."/>
        </authorList>
    </citation>
    <scope>NUCLEOTIDE SEQUENCE [LARGE SCALE GENOMIC DNA]</scope>
    <source>
        <strain evidence="2">Pan97</strain>
    </source>
</reference>
<evidence type="ECO:0000313" key="2">
    <source>
        <dbReference type="Proteomes" id="UP000318626"/>
    </source>
</evidence>
<accession>A0A518C9X6</accession>
<evidence type="ECO:0008006" key="3">
    <source>
        <dbReference type="Google" id="ProtNLM"/>
    </source>
</evidence>
<dbReference type="AlphaFoldDB" id="A0A518C9X6"/>
<protein>
    <recommendedName>
        <fullName evidence="3">HEAT repeat domain-containing protein</fullName>
    </recommendedName>
</protein>
<dbReference type="EMBL" id="CP036289">
    <property type="protein sequence ID" value="QDU75994.1"/>
    <property type="molecule type" value="Genomic_DNA"/>
</dbReference>
<organism evidence="1 2">
    <name type="scientific">Bremerella volcania</name>
    <dbReference type="NCBI Taxonomy" id="2527984"/>
    <lineage>
        <taxon>Bacteria</taxon>
        <taxon>Pseudomonadati</taxon>
        <taxon>Planctomycetota</taxon>
        <taxon>Planctomycetia</taxon>
        <taxon>Pirellulales</taxon>
        <taxon>Pirellulaceae</taxon>
        <taxon>Bremerella</taxon>
    </lineage>
</organism>
<dbReference type="KEGG" id="bvo:Pan97_30390"/>